<keyword evidence="5" id="KW-0410">Iron transport</keyword>
<protein>
    <submittedName>
        <fullName evidence="18">TonB-dependent receptor</fullName>
    </submittedName>
</protein>
<name>A0ABT5KV41_9BURK</name>
<keyword evidence="9 14" id="KW-0798">TonB box</keyword>
<evidence type="ECO:0000256" key="12">
    <source>
        <dbReference type="ARBA" id="ARBA00023237"/>
    </source>
</evidence>
<keyword evidence="10 13" id="KW-0472">Membrane</keyword>
<organism evidence="18 19">
    <name type="scientific">Roseateles koreensis</name>
    <dbReference type="NCBI Taxonomy" id="2987526"/>
    <lineage>
        <taxon>Bacteria</taxon>
        <taxon>Pseudomonadati</taxon>
        <taxon>Pseudomonadota</taxon>
        <taxon>Betaproteobacteria</taxon>
        <taxon>Burkholderiales</taxon>
        <taxon>Sphaerotilaceae</taxon>
        <taxon>Roseateles</taxon>
    </lineage>
</organism>
<proteinExistence type="inferred from homology"/>
<evidence type="ECO:0000256" key="7">
    <source>
        <dbReference type="ARBA" id="ARBA00023004"/>
    </source>
</evidence>
<keyword evidence="3 13" id="KW-0813">Transport</keyword>
<reference evidence="18 19" key="1">
    <citation type="submission" date="2022-10" db="EMBL/GenBank/DDBJ databases">
        <title>paucibacter sp. hw8 Genome sequencing.</title>
        <authorList>
            <person name="Park S."/>
        </authorList>
    </citation>
    <scope>NUCLEOTIDE SEQUENCE [LARGE SCALE GENOMIC DNA]</scope>
    <source>
        <strain evidence="19">hw8</strain>
    </source>
</reference>
<evidence type="ECO:0000256" key="14">
    <source>
        <dbReference type="RuleBase" id="RU003357"/>
    </source>
</evidence>
<evidence type="ECO:0000259" key="16">
    <source>
        <dbReference type="Pfam" id="PF00593"/>
    </source>
</evidence>
<evidence type="ECO:0000313" key="19">
    <source>
        <dbReference type="Proteomes" id="UP001219862"/>
    </source>
</evidence>
<keyword evidence="15" id="KW-0732">Signal</keyword>
<feature type="chain" id="PRO_5046468969" evidence="15">
    <location>
        <begin position="33"/>
        <end position="717"/>
    </location>
</feature>
<keyword evidence="4 13" id="KW-1134">Transmembrane beta strand</keyword>
<dbReference type="EMBL" id="JAQQXS010000016">
    <property type="protein sequence ID" value="MDC8786810.1"/>
    <property type="molecule type" value="Genomic_DNA"/>
</dbReference>
<comment type="similarity">
    <text evidence="2 13 14">Belongs to the TonB-dependent receptor family.</text>
</comment>
<dbReference type="PANTHER" id="PTHR32552:SF81">
    <property type="entry name" value="TONB-DEPENDENT OUTER MEMBRANE RECEPTOR"/>
    <property type="match status" value="1"/>
</dbReference>
<evidence type="ECO:0000256" key="6">
    <source>
        <dbReference type="ARBA" id="ARBA00022692"/>
    </source>
</evidence>
<keyword evidence="12 13" id="KW-0998">Cell outer membrane</keyword>
<evidence type="ECO:0000256" key="2">
    <source>
        <dbReference type="ARBA" id="ARBA00009810"/>
    </source>
</evidence>
<comment type="caution">
    <text evidence="18">The sequence shown here is derived from an EMBL/GenBank/DDBJ whole genome shotgun (WGS) entry which is preliminary data.</text>
</comment>
<evidence type="ECO:0000256" key="11">
    <source>
        <dbReference type="ARBA" id="ARBA00023170"/>
    </source>
</evidence>
<dbReference type="Gene3D" id="2.170.130.10">
    <property type="entry name" value="TonB-dependent receptor, plug domain"/>
    <property type="match status" value="1"/>
</dbReference>
<dbReference type="RefSeq" id="WP_273597908.1">
    <property type="nucleotide sequence ID" value="NZ_JAQQXS010000016.1"/>
</dbReference>
<dbReference type="SUPFAM" id="SSF56935">
    <property type="entry name" value="Porins"/>
    <property type="match status" value="1"/>
</dbReference>
<evidence type="ECO:0000256" key="4">
    <source>
        <dbReference type="ARBA" id="ARBA00022452"/>
    </source>
</evidence>
<evidence type="ECO:0000256" key="5">
    <source>
        <dbReference type="ARBA" id="ARBA00022496"/>
    </source>
</evidence>
<accession>A0ABT5KV41</accession>
<evidence type="ECO:0000259" key="17">
    <source>
        <dbReference type="Pfam" id="PF07715"/>
    </source>
</evidence>
<keyword evidence="8" id="KW-0406">Ion transport</keyword>
<dbReference type="InterPro" id="IPR000531">
    <property type="entry name" value="Beta-barrel_TonB"/>
</dbReference>
<evidence type="ECO:0000313" key="18">
    <source>
        <dbReference type="EMBL" id="MDC8786810.1"/>
    </source>
</evidence>
<keyword evidence="19" id="KW-1185">Reference proteome</keyword>
<dbReference type="Proteomes" id="UP001219862">
    <property type="component" value="Unassembled WGS sequence"/>
</dbReference>
<evidence type="ECO:0000256" key="15">
    <source>
        <dbReference type="SAM" id="SignalP"/>
    </source>
</evidence>
<feature type="domain" description="TonB-dependent receptor-like beta-barrel" evidence="16">
    <location>
        <begin position="274"/>
        <end position="673"/>
    </location>
</feature>
<keyword evidence="6 13" id="KW-0812">Transmembrane</keyword>
<comment type="subcellular location">
    <subcellularLocation>
        <location evidence="1 13">Cell outer membrane</location>
        <topology evidence="1 13">Multi-pass membrane protein</topology>
    </subcellularLocation>
</comment>
<dbReference type="PROSITE" id="PS52016">
    <property type="entry name" value="TONB_DEPENDENT_REC_3"/>
    <property type="match status" value="1"/>
</dbReference>
<dbReference type="Pfam" id="PF00593">
    <property type="entry name" value="TonB_dep_Rec_b-barrel"/>
    <property type="match status" value="1"/>
</dbReference>
<feature type="signal peptide" evidence="15">
    <location>
        <begin position="1"/>
        <end position="32"/>
    </location>
</feature>
<evidence type="ECO:0000256" key="9">
    <source>
        <dbReference type="ARBA" id="ARBA00023077"/>
    </source>
</evidence>
<dbReference type="Gene3D" id="2.40.170.20">
    <property type="entry name" value="TonB-dependent receptor, beta-barrel domain"/>
    <property type="match status" value="1"/>
</dbReference>
<keyword evidence="7" id="KW-0408">Iron</keyword>
<dbReference type="Pfam" id="PF07715">
    <property type="entry name" value="Plug"/>
    <property type="match status" value="1"/>
</dbReference>
<dbReference type="InterPro" id="IPR012910">
    <property type="entry name" value="Plug_dom"/>
</dbReference>
<dbReference type="InterPro" id="IPR036942">
    <property type="entry name" value="Beta-barrel_TonB_sf"/>
</dbReference>
<evidence type="ECO:0000256" key="1">
    <source>
        <dbReference type="ARBA" id="ARBA00004571"/>
    </source>
</evidence>
<feature type="domain" description="TonB-dependent receptor plug" evidence="17">
    <location>
        <begin position="72"/>
        <end position="179"/>
    </location>
</feature>
<evidence type="ECO:0000256" key="10">
    <source>
        <dbReference type="ARBA" id="ARBA00023136"/>
    </source>
</evidence>
<dbReference type="PANTHER" id="PTHR32552">
    <property type="entry name" value="FERRICHROME IRON RECEPTOR-RELATED"/>
    <property type="match status" value="1"/>
</dbReference>
<evidence type="ECO:0000256" key="3">
    <source>
        <dbReference type="ARBA" id="ARBA00022448"/>
    </source>
</evidence>
<keyword evidence="11 18" id="KW-0675">Receptor</keyword>
<sequence>MSYSPPISRSCRSPSQISLAAALICSSFLAHAQERPAKEDDKPQQLAMANVLETVEVSGRHYDNAVGSSDAASQGVVRAELLKSRPLLRPGEVLETVPGLVVTQHSGDGKANQYFLRGFNLDHGTDFATTVDGLPVNMPSHGHGQGYSDLNFLMPELVDRIEYRKGPYFAGNGDFAAAGSADMLLQRRLRAPFVQLTLGGGGYRRGLLAGSSDLNAGLHLLGAVEVMRNDGPWTLKEGLHRNNAVLSLSKGNAQAGWSASLMAYDARWNSTDQVPQRLVQAGRYDGKPFGRFDAVDPTDGGETSRSSLSFEWHDADAHGSTHWAAYALDYRLKLFSNFTYAMDRPGMGDQFSQQDQRHVYGLSAKRVIQHKLGGFEASSELGLQLRHDNIRVGLYDSQARVLSATTRDDEVRQSLASVYAQTGVEWSPKFRSVLGLRLDRLDARVNSLLQPLNSGTAGQTLLSPKLSLVMGPWNKTEFFFNAGSGFHSNDARGMTAAVDPKSGEAQERVPGLVRARGAEIGTRTEWLPGLQSSLSLWQLNFDSELIYSGDSGTTSAQGPSRRYGVEWNNHWLPTPGLQIDLDMAWTHARFKFDASDDITVGRYIPNSVDQVVTGTVTLNDLGPWSMSLTERYIGSGPLSADNSVRSESSLISNLRLGRSLGPKMQLNLDVLNLFDRRYNDIEYFYATQLKGEPAPVNGKVIHPGEPRTLRLTLKAQF</sequence>
<gene>
    <name evidence="18" type="ORF">PRZ01_16605</name>
</gene>
<dbReference type="InterPro" id="IPR039426">
    <property type="entry name" value="TonB-dep_rcpt-like"/>
</dbReference>
<evidence type="ECO:0000256" key="8">
    <source>
        <dbReference type="ARBA" id="ARBA00023065"/>
    </source>
</evidence>
<evidence type="ECO:0000256" key="13">
    <source>
        <dbReference type="PROSITE-ProRule" id="PRU01360"/>
    </source>
</evidence>
<dbReference type="InterPro" id="IPR037066">
    <property type="entry name" value="Plug_dom_sf"/>
</dbReference>